<organism evidence="1 2">
    <name type="scientific">Dictyocaulus viviparus</name>
    <name type="common">Bovine lungworm</name>
    <dbReference type="NCBI Taxonomy" id="29172"/>
    <lineage>
        <taxon>Eukaryota</taxon>
        <taxon>Metazoa</taxon>
        <taxon>Ecdysozoa</taxon>
        <taxon>Nematoda</taxon>
        <taxon>Chromadorea</taxon>
        <taxon>Rhabditida</taxon>
        <taxon>Rhabditina</taxon>
        <taxon>Rhabditomorpha</taxon>
        <taxon>Strongyloidea</taxon>
        <taxon>Metastrongylidae</taxon>
        <taxon>Dictyocaulus</taxon>
    </lineage>
</organism>
<feature type="non-terminal residue" evidence="1">
    <location>
        <position position="76"/>
    </location>
</feature>
<gene>
    <name evidence="1" type="ORF">DICVIV_14346</name>
</gene>
<keyword evidence="2" id="KW-1185">Reference proteome</keyword>
<proteinExistence type="predicted"/>
<reference evidence="1 2" key="1">
    <citation type="submission" date="2013-11" db="EMBL/GenBank/DDBJ databases">
        <title>Draft genome of the bovine lungworm Dictyocaulus viviparus.</title>
        <authorList>
            <person name="Mitreva M."/>
        </authorList>
    </citation>
    <scope>NUCLEOTIDE SEQUENCE [LARGE SCALE GENOMIC DNA]</scope>
    <source>
        <strain evidence="1 2">HannoverDv2000</strain>
    </source>
</reference>
<evidence type="ECO:0000313" key="2">
    <source>
        <dbReference type="Proteomes" id="UP000053766"/>
    </source>
</evidence>
<reference evidence="2" key="2">
    <citation type="journal article" date="2016" name="Sci. Rep.">
        <title>Dictyocaulus viviparus genome, variome and transcriptome elucidate lungworm biology and support future intervention.</title>
        <authorList>
            <person name="McNulty S.N."/>
            <person name="Strube C."/>
            <person name="Rosa B.A."/>
            <person name="Martin J.C."/>
            <person name="Tyagi R."/>
            <person name="Choi Y.J."/>
            <person name="Wang Q."/>
            <person name="Hallsworth Pepin K."/>
            <person name="Zhang X."/>
            <person name="Ozersky P."/>
            <person name="Wilson R.K."/>
            <person name="Sternberg P.W."/>
            <person name="Gasser R.B."/>
            <person name="Mitreva M."/>
        </authorList>
    </citation>
    <scope>NUCLEOTIDE SEQUENCE [LARGE SCALE GENOMIC DNA]</scope>
    <source>
        <strain evidence="2">HannoverDv2000</strain>
    </source>
</reference>
<feature type="non-terminal residue" evidence="1">
    <location>
        <position position="1"/>
    </location>
</feature>
<protein>
    <submittedName>
        <fullName evidence="1">Uncharacterized protein</fullName>
    </submittedName>
</protein>
<dbReference type="Proteomes" id="UP000053766">
    <property type="component" value="Unassembled WGS sequence"/>
</dbReference>
<name>A0A0D8XBC7_DICVI</name>
<dbReference type="EMBL" id="KN720801">
    <property type="protein sequence ID" value="KJH39766.1"/>
    <property type="molecule type" value="Genomic_DNA"/>
</dbReference>
<dbReference type="AlphaFoldDB" id="A0A0D8XBC7"/>
<evidence type="ECO:0000313" key="1">
    <source>
        <dbReference type="EMBL" id="KJH39766.1"/>
    </source>
</evidence>
<accession>A0A0D8XBC7</accession>
<sequence>TGKVVAESGGSFGIFVSVERGLLSSTPFATVFRRIQEYPSSLAYATSDDISHRRYSSSVFEMVCLFSTTPSVVFNK</sequence>